<evidence type="ECO:0000256" key="1">
    <source>
        <dbReference type="SAM" id="Phobius"/>
    </source>
</evidence>
<dbReference type="Proteomes" id="UP000316096">
    <property type="component" value="Unassembled WGS sequence"/>
</dbReference>
<proteinExistence type="predicted"/>
<dbReference type="AlphaFoldDB" id="A0A543CTA5"/>
<evidence type="ECO:0000313" key="3">
    <source>
        <dbReference type="Proteomes" id="UP000316096"/>
    </source>
</evidence>
<comment type="caution">
    <text evidence="2">The sequence shown here is derived from an EMBL/GenBank/DDBJ whole genome shotgun (WGS) entry which is preliminary data.</text>
</comment>
<keyword evidence="1" id="KW-1133">Transmembrane helix</keyword>
<keyword evidence="1" id="KW-0472">Membrane</keyword>
<accession>A0A543CTA5</accession>
<organism evidence="2 3">
    <name type="scientific">Actinoallomurus bryophytorum</name>
    <dbReference type="NCBI Taxonomy" id="1490222"/>
    <lineage>
        <taxon>Bacteria</taxon>
        <taxon>Bacillati</taxon>
        <taxon>Actinomycetota</taxon>
        <taxon>Actinomycetes</taxon>
        <taxon>Streptosporangiales</taxon>
        <taxon>Thermomonosporaceae</taxon>
        <taxon>Actinoallomurus</taxon>
    </lineage>
</organism>
<sequence>MRPTRPCVPLVAVAFLYAAAQLVAVTTRMRLGWDETVYVSQVSPHVPTAFFSAPRARGVTLLAAPLVAVTSSVAALRIYMTVLSTIGLVIAYWPWTRLLRPVTVALAAFLLAVLWMVQFYGNAVMPNIYVAYGAVAATGWFAHTVRGQSRAAPVWLAASLAFVALIRPGDAMWLVPTLLVAVAFAHRRRLIALAAIVIGPLAGAAEWVVEAYVRFGDPLRRLRAASETEGGLGWHPEGVRMELHALDHNLLCRPCGGATWHVQPLSAWWPLVPVLAAGGLVLAARGRRLGLLAPPAACGAVLGASYLFLVGYAAPRFLIPAYALLALPMAELAWGAATLGRGRWRIATAGAVALGLAAQTAGQQLVLAHMVTSQYTARGDFVAITGQLQYLGVRPPCTLSGEQAPPLAFYTGCRSLQIAGNDMSTDVAGLRRAATLTRLAVVEHIGQRPRYTRGWLRYSFTTPSGRRWRVFLPPHPPAAPRT</sequence>
<dbReference type="EMBL" id="VFOZ01000001">
    <property type="protein sequence ID" value="TQM00261.1"/>
    <property type="molecule type" value="Genomic_DNA"/>
</dbReference>
<protein>
    <recommendedName>
        <fullName evidence="4">Dolichyl-phosphate-mannose-protein mannosyltransferase</fullName>
    </recommendedName>
</protein>
<feature type="transmembrane region" description="Helical" evidence="1">
    <location>
        <begin position="291"/>
        <end position="313"/>
    </location>
</feature>
<feature type="transmembrane region" description="Helical" evidence="1">
    <location>
        <begin position="267"/>
        <end position="284"/>
    </location>
</feature>
<reference evidence="2 3" key="1">
    <citation type="submission" date="2019-06" db="EMBL/GenBank/DDBJ databases">
        <title>Sequencing the genomes of 1000 actinobacteria strains.</title>
        <authorList>
            <person name="Klenk H.-P."/>
        </authorList>
    </citation>
    <scope>NUCLEOTIDE SEQUENCE [LARGE SCALE GENOMIC DNA]</scope>
    <source>
        <strain evidence="2 3">DSM 102200</strain>
    </source>
</reference>
<feature type="transmembrane region" description="Helical" evidence="1">
    <location>
        <begin position="190"/>
        <end position="209"/>
    </location>
</feature>
<gene>
    <name evidence="2" type="ORF">FB559_5969</name>
</gene>
<evidence type="ECO:0008006" key="4">
    <source>
        <dbReference type="Google" id="ProtNLM"/>
    </source>
</evidence>
<feature type="transmembrane region" description="Helical" evidence="1">
    <location>
        <begin position="99"/>
        <end position="117"/>
    </location>
</feature>
<feature type="transmembrane region" description="Helical" evidence="1">
    <location>
        <begin position="319"/>
        <end position="337"/>
    </location>
</feature>
<feature type="transmembrane region" description="Helical" evidence="1">
    <location>
        <begin position="76"/>
        <end position="93"/>
    </location>
</feature>
<name>A0A543CTA5_9ACTN</name>
<feature type="transmembrane region" description="Helical" evidence="1">
    <location>
        <begin position="154"/>
        <end position="183"/>
    </location>
</feature>
<evidence type="ECO:0000313" key="2">
    <source>
        <dbReference type="EMBL" id="TQM00261.1"/>
    </source>
</evidence>
<keyword evidence="1" id="KW-0812">Transmembrane</keyword>
<keyword evidence="3" id="KW-1185">Reference proteome</keyword>